<dbReference type="EMBL" id="LXPE01000622">
    <property type="protein sequence ID" value="OBA15367.1"/>
    <property type="molecule type" value="Genomic_DNA"/>
</dbReference>
<organism evidence="2 3">
    <name type="scientific">Hanseniaspora valbyensis NRRL Y-1626</name>
    <dbReference type="NCBI Taxonomy" id="766949"/>
    <lineage>
        <taxon>Eukaryota</taxon>
        <taxon>Fungi</taxon>
        <taxon>Dikarya</taxon>
        <taxon>Ascomycota</taxon>
        <taxon>Saccharomycotina</taxon>
        <taxon>Saccharomycetes</taxon>
        <taxon>Saccharomycodales</taxon>
        <taxon>Saccharomycodaceae</taxon>
        <taxon>Hanseniaspora</taxon>
    </lineage>
</organism>
<dbReference type="Proteomes" id="UP000092321">
    <property type="component" value="Unassembled WGS sequence"/>
</dbReference>
<evidence type="ECO:0000256" key="1">
    <source>
        <dbReference type="SAM" id="Phobius"/>
    </source>
</evidence>
<evidence type="ECO:0008006" key="4">
    <source>
        <dbReference type="Google" id="ProtNLM"/>
    </source>
</evidence>
<gene>
    <name evidence="2" type="ORF">HANVADRAFT_111871</name>
</gene>
<evidence type="ECO:0000313" key="3">
    <source>
        <dbReference type="Proteomes" id="UP000092321"/>
    </source>
</evidence>
<sequence length="59" mass="7419">MSITNKGKKKQTNKHIYIYILYNSQQRRIFYKRIMLIYIYISYLVTIKFFKSLFFHLFL</sequence>
<proteinExistence type="predicted"/>
<keyword evidence="1" id="KW-0812">Transmembrane</keyword>
<dbReference type="AlphaFoldDB" id="A0A1B7SFW0"/>
<comment type="caution">
    <text evidence="2">The sequence shown here is derived from an EMBL/GenBank/DDBJ whole genome shotgun (WGS) entry which is preliminary data.</text>
</comment>
<protein>
    <recommendedName>
        <fullName evidence="4">Transmembrane protein</fullName>
    </recommendedName>
</protein>
<keyword evidence="1" id="KW-0472">Membrane</keyword>
<reference evidence="3" key="1">
    <citation type="journal article" date="2016" name="Proc. Natl. Acad. Sci. U.S.A.">
        <title>Comparative genomics of biotechnologically important yeasts.</title>
        <authorList>
            <person name="Riley R."/>
            <person name="Haridas S."/>
            <person name="Wolfe K.H."/>
            <person name="Lopes M.R."/>
            <person name="Hittinger C.T."/>
            <person name="Goeker M."/>
            <person name="Salamov A.A."/>
            <person name="Wisecaver J.H."/>
            <person name="Long T.M."/>
            <person name="Calvey C.H."/>
            <person name="Aerts A.L."/>
            <person name="Barry K.W."/>
            <person name="Choi C."/>
            <person name="Clum A."/>
            <person name="Coughlan A.Y."/>
            <person name="Deshpande S."/>
            <person name="Douglass A.P."/>
            <person name="Hanson S.J."/>
            <person name="Klenk H.-P."/>
            <person name="LaButti K.M."/>
            <person name="Lapidus A."/>
            <person name="Lindquist E.A."/>
            <person name="Lipzen A.M."/>
            <person name="Meier-Kolthoff J.P."/>
            <person name="Ohm R.A."/>
            <person name="Otillar R.P."/>
            <person name="Pangilinan J.L."/>
            <person name="Peng Y."/>
            <person name="Rokas A."/>
            <person name="Rosa C.A."/>
            <person name="Scheuner C."/>
            <person name="Sibirny A.A."/>
            <person name="Slot J.C."/>
            <person name="Stielow J.B."/>
            <person name="Sun H."/>
            <person name="Kurtzman C.P."/>
            <person name="Blackwell M."/>
            <person name="Grigoriev I.V."/>
            <person name="Jeffries T.W."/>
        </authorList>
    </citation>
    <scope>NUCLEOTIDE SEQUENCE [LARGE SCALE GENOMIC DNA]</scope>
    <source>
        <strain evidence="3">NRRL Y-1626</strain>
    </source>
</reference>
<keyword evidence="3" id="KW-1185">Reference proteome</keyword>
<feature type="transmembrane region" description="Helical" evidence="1">
    <location>
        <begin position="35"/>
        <end position="58"/>
    </location>
</feature>
<accession>A0A1B7SFW0</accession>
<keyword evidence="1" id="KW-1133">Transmembrane helix</keyword>
<name>A0A1B7SFW0_9ASCO</name>
<evidence type="ECO:0000313" key="2">
    <source>
        <dbReference type="EMBL" id="OBA15367.1"/>
    </source>
</evidence>